<evidence type="ECO:0000313" key="2">
    <source>
        <dbReference type="EMBL" id="KAF3848365.1"/>
    </source>
</evidence>
<protein>
    <submittedName>
        <fullName evidence="2">Uncharacterized protein</fullName>
    </submittedName>
</protein>
<evidence type="ECO:0000256" key="1">
    <source>
        <dbReference type="SAM" id="MobiDB-lite"/>
    </source>
</evidence>
<evidence type="ECO:0000313" key="3">
    <source>
        <dbReference type="Proteomes" id="UP000518266"/>
    </source>
</evidence>
<dbReference type="AlphaFoldDB" id="A0A7J5YG22"/>
<comment type="caution">
    <text evidence="2">The sequence shown here is derived from an EMBL/GenBank/DDBJ whole genome shotgun (WGS) entry which is preliminary data.</text>
</comment>
<reference evidence="2 3" key="1">
    <citation type="submission" date="2020-03" db="EMBL/GenBank/DDBJ databases">
        <title>Dissostichus mawsoni Genome sequencing and assembly.</title>
        <authorList>
            <person name="Park H."/>
        </authorList>
    </citation>
    <scope>NUCLEOTIDE SEQUENCE [LARGE SCALE GENOMIC DNA]</scope>
    <source>
        <strain evidence="2">DM0001</strain>
        <tissue evidence="2">Muscle</tissue>
    </source>
</reference>
<organism evidence="2 3">
    <name type="scientific">Dissostichus mawsoni</name>
    <name type="common">Antarctic cod</name>
    <dbReference type="NCBI Taxonomy" id="36200"/>
    <lineage>
        <taxon>Eukaryota</taxon>
        <taxon>Metazoa</taxon>
        <taxon>Chordata</taxon>
        <taxon>Craniata</taxon>
        <taxon>Vertebrata</taxon>
        <taxon>Euteleostomi</taxon>
        <taxon>Actinopterygii</taxon>
        <taxon>Neopterygii</taxon>
        <taxon>Teleostei</taxon>
        <taxon>Neoteleostei</taxon>
        <taxon>Acanthomorphata</taxon>
        <taxon>Eupercaria</taxon>
        <taxon>Perciformes</taxon>
        <taxon>Notothenioidei</taxon>
        <taxon>Nototheniidae</taxon>
        <taxon>Dissostichus</taxon>
    </lineage>
</organism>
<gene>
    <name evidence="2" type="ORF">F7725_014862</name>
</gene>
<dbReference type="Proteomes" id="UP000518266">
    <property type="component" value="Unassembled WGS sequence"/>
</dbReference>
<proteinExistence type="predicted"/>
<feature type="region of interest" description="Disordered" evidence="1">
    <location>
        <begin position="158"/>
        <end position="182"/>
    </location>
</feature>
<name>A0A7J5YG22_DISMA</name>
<sequence length="297" mass="32639">MIIRCHTDEHSLYSSFTCDTTGVSEHLVGEVVDDEGGVGHAGLLEVSAARVFLVQLLGPVLVRAFGNLQQEVARESPVDVEHSDERVLFGRALQDFVDVLHDPVEHAGVDVFGERIAGVLRLLLGHILQSQCSICCSSTPSSRLKCCRWRSSLCNKEPREKVDRSTGEKVDRSTGEKVDRSTGEKKLTTVNQFLLIWDQSPTVRHTHLKHHPGLLQQVRPHVGSDDVEVPAEADLDTPMVIASACINPLTSMMGLEARTFSSTFVSLAEPPTVAKKRMAYFAETVFPAPDSPLTMMD</sequence>
<accession>A0A7J5YG22</accession>
<dbReference type="EMBL" id="JAAKFY010000012">
    <property type="protein sequence ID" value="KAF3848365.1"/>
    <property type="molecule type" value="Genomic_DNA"/>
</dbReference>
<keyword evidence="3" id="KW-1185">Reference proteome</keyword>